<accession>A0ABW0ICN2</accession>
<dbReference type="InterPro" id="IPR009056">
    <property type="entry name" value="Cyt_c-like_dom"/>
</dbReference>
<dbReference type="Pfam" id="PF23500">
    <property type="entry name" value="DUF7133"/>
    <property type="match status" value="1"/>
</dbReference>
<proteinExistence type="predicted"/>
<dbReference type="Gene3D" id="2.120.10.30">
    <property type="entry name" value="TolB, C-terminal domain"/>
    <property type="match status" value="1"/>
</dbReference>
<dbReference type="Pfam" id="PF13646">
    <property type="entry name" value="HEAT_2"/>
    <property type="match status" value="1"/>
</dbReference>
<keyword evidence="1 4" id="KW-0349">Heme</keyword>
<dbReference type="InterPro" id="IPR013427">
    <property type="entry name" value="Haem-bd_dom_put"/>
</dbReference>
<dbReference type="InterPro" id="IPR011042">
    <property type="entry name" value="6-blade_b-propeller_TolB-like"/>
</dbReference>
<dbReference type="Gene3D" id="1.25.10.10">
    <property type="entry name" value="Leucine-rich Repeat Variant"/>
    <property type="match status" value="2"/>
</dbReference>
<evidence type="ECO:0000313" key="7">
    <source>
        <dbReference type="Proteomes" id="UP001596106"/>
    </source>
</evidence>
<dbReference type="InterPro" id="IPR013428">
    <property type="entry name" value="Membrane-bound_put_N"/>
</dbReference>
<evidence type="ECO:0000256" key="3">
    <source>
        <dbReference type="ARBA" id="ARBA00023004"/>
    </source>
</evidence>
<feature type="domain" description="Cytochrome c" evidence="5">
    <location>
        <begin position="1048"/>
        <end position="1181"/>
    </location>
</feature>
<dbReference type="InterPro" id="IPR011041">
    <property type="entry name" value="Quinoprot_gluc/sorb_DH_b-prop"/>
</dbReference>
<keyword evidence="7" id="KW-1185">Reference proteome</keyword>
<dbReference type="InterPro" id="IPR016024">
    <property type="entry name" value="ARM-type_fold"/>
</dbReference>
<evidence type="ECO:0000256" key="2">
    <source>
        <dbReference type="ARBA" id="ARBA00022723"/>
    </source>
</evidence>
<dbReference type="Proteomes" id="UP001596106">
    <property type="component" value="Unassembled WGS sequence"/>
</dbReference>
<sequence>MNCFYEPKMVLTNKLLLCCTAVFLVGVHGCKSPQSTHNQNNGRARFGENVRTTQFRTPEEERRAFHLPEGFEVTLFASEPDITKPMNMEFDDRGRLWVTQSSEYPLPADPGNGKDRITILEDTDGDGKADRFTPFDNQLNIPIGVLPTTDGAIAYSIPNLTHYRDTNNDGVADESKVLLGPFGYRDTHGMVNNLIRGFDGWVYACHGFTNTSSIAGTDGDLITMVSGNTFRFRPDGSRVEQTTFGRVNPFGYAFDELGYLYSVDCHSKPIYQLIRGGEYPHFGKKAPATGFAPEMMSYELGSTAIAGLVYYTGLQFPEEYRHSFFNGDVVTCQINRNTITRTGSTPIANREANFLVSDDPWFRPVDIKVGPDGALYVADFYNRIIGHYEVALNHPGRDRASGRIWKITYTGKKPHENLPVKDWSKASLPELVAGLNHPQLTVRMKIADRLVDVWQAKAVEPVRQMMATENVDPKRYVQGLWILNRLDALSDEVLKTALTHPDPLIQIHALRVLGECQTLAEPHHALATRALQSPNADIRRTAAAVLGGFPNASDLALLIGLYEKTPATDSHLRYTTLMAIRNTLRHKAVLAEVVGRSWTDPQRVLLTRAMTDVPAPEAAAFVLNELRNDRIPVSQLTDYVAHVSRYLPVSRMDELISTIRTKFANAYDRQFILHRTLLGGLAQSGTTELPRMKEWGIELAKRSLSGISETTDTWKIRPVEKNADQGTWFVVGDLATERFAAIPMLVSQRAPVSQLYSTPFVLPATLQMNVYDNDLLNSDSKTGVSKNVVRVRLADGGRVVAEYRMQQKKNMTQNDQIARPTLLLGAYQGQRGYLEIVDSSRTASIGVGNLEPAVLPLSTQSPNDLVEQRVAAANLAGKYKVTALEPALQTLLRAKWMDSRVRMAAADALMDMAPASNQTLLATVFADRSEPTVLRQKLVTALGSVTSDQVYETLEKGLSGSARPLQVSIAAVLASQERGINHLIAALKDEQVGVDVLSENAVSERLTAQANAEQQQQLAAFRASGASEREEREKLIQNRLVGFSMARFSPETGRSMFLAHCSMCHQIKGTGGLVGPQLDGIGNWGQKALTEKILDPNRSISEAFRTYNIVLKNGQTQTGLYRRAEGEVIVFANPDGKEFSVAKSEMKEYRASKYTLMPDQFRHTIPEKDFYALMAYLLSVK</sequence>
<dbReference type="SUPFAM" id="SSF50952">
    <property type="entry name" value="Soluble quinoprotein glucose dehydrogenase"/>
    <property type="match status" value="1"/>
</dbReference>
<keyword evidence="3 4" id="KW-0408">Iron</keyword>
<dbReference type="SUPFAM" id="SSF48371">
    <property type="entry name" value="ARM repeat"/>
    <property type="match status" value="2"/>
</dbReference>
<dbReference type="PROSITE" id="PS51007">
    <property type="entry name" value="CYTC"/>
    <property type="match status" value="1"/>
</dbReference>
<dbReference type="EMBL" id="JBHSMA010000003">
    <property type="protein sequence ID" value="MFC5410131.1"/>
    <property type="molecule type" value="Genomic_DNA"/>
</dbReference>
<dbReference type="PANTHER" id="PTHR33546">
    <property type="entry name" value="LARGE, MULTIFUNCTIONAL SECRETED PROTEIN-RELATED"/>
    <property type="match status" value="1"/>
</dbReference>
<evidence type="ECO:0000313" key="6">
    <source>
        <dbReference type="EMBL" id="MFC5410131.1"/>
    </source>
</evidence>
<comment type="caution">
    <text evidence="6">The sequence shown here is derived from an EMBL/GenBank/DDBJ whole genome shotgun (WGS) entry which is preliminary data.</text>
</comment>
<dbReference type="Pfam" id="PF00034">
    <property type="entry name" value="Cytochrom_C"/>
    <property type="match status" value="1"/>
</dbReference>
<dbReference type="NCBIfam" id="TIGR02603">
    <property type="entry name" value="CxxCH_TIGR02603"/>
    <property type="match status" value="1"/>
</dbReference>
<organism evidence="6 7">
    <name type="scientific">Larkinella bovis</name>
    <dbReference type="NCBI Taxonomy" id="683041"/>
    <lineage>
        <taxon>Bacteria</taxon>
        <taxon>Pseudomonadati</taxon>
        <taxon>Bacteroidota</taxon>
        <taxon>Cytophagia</taxon>
        <taxon>Cytophagales</taxon>
        <taxon>Spirosomataceae</taxon>
        <taxon>Larkinella</taxon>
    </lineage>
</organism>
<evidence type="ECO:0000256" key="1">
    <source>
        <dbReference type="ARBA" id="ARBA00022617"/>
    </source>
</evidence>
<evidence type="ECO:0000256" key="4">
    <source>
        <dbReference type="PROSITE-ProRule" id="PRU00433"/>
    </source>
</evidence>
<protein>
    <submittedName>
        <fullName evidence="6">PVC-type heme-binding CxxCH protein</fullName>
    </submittedName>
</protein>
<dbReference type="InterPro" id="IPR011989">
    <property type="entry name" value="ARM-like"/>
</dbReference>
<dbReference type="RefSeq" id="WP_379845201.1">
    <property type="nucleotide sequence ID" value="NZ_JBHSMA010000003.1"/>
</dbReference>
<dbReference type="SUPFAM" id="SSF46626">
    <property type="entry name" value="Cytochrome c"/>
    <property type="match status" value="1"/>
</dbReference>
<reference evidence="7" key="1">
    <citation type="journal article" date="2019" name="Int. J. Syst. Evol. Microbiol.">
        <title>The Global Catalogue of Microorganisms (GCM) 10K type strain sequencing project: providing services to taxonomists for standard genome sequencing and annotation.</title>
        <authorList>
            <consortium name="The Broad Institute Genomics Platform"/>
            <consortium name="The Broad Institute Genome Sequencing Center for Infectious Disease"/>
            <person name="Wu L."/>
            <person name="Ma J."/>
        </authorList>
    </citation>
    <scope>NUCLEOTIDE SEQUENCE [LARGE SCALE GENOMIC DNA]</scope>
    <source>
        <strain evidence="7">CCUG 55250</strain>
    </source>
</reference>
<evidence type="ECO:0000259" key="5">
    <source>
        <dbReference type="PROSITE" id="PS51007"/>
    </source>
</evidence>
<dbReference type="InterPro" id="IPR055557">
    <property type="entry name" value="DUF7133"/>
</dbReference>
<dbReference type="Gene3D" id="1.10.760.10">
    <property type="entry name" value="Cytochrome c-like domain"/>
    <property type="match status" value="1"/>
</dbReference>
<dbReference type="PANTHER" id="PTHR33546:SF1">
    <property type="entry name" value="LARGE, MULTIFUNCTIONAL SECRETED PROTEIN"/>
    <property type="match status" value="1"/>
</dbReference>
<dbReference type="InterPro" id="IPR036909">
    <property type="entry name" value="Cyt_c-like_dom_sf"/>
</dbReference>
<name>A0ABW0ICN2_9BACT</name>
<dbReference type="NCBIfam" id="TIGR02604">
    <property type="entry name" value="Piru_Ver_Nterm"/>
    <property type="match status" value="1"/>
</dbReference>
<keyword evidence="2 4" id="KW-0479">Metal-binding</keyword>
<gene>
    <name evidence="6" type="ORF">ACFPMF_12475</name>
</gene>